<dbReference type="InterPro" id="IPR027788">
    <property type="entry name" value="Alpha/beta-hydrolase_N_dom"/>
</dbReference>
<reference evidence="3 4" key="1">
    <citation type="submission" date="2018-02" db="EMBL/GenBank/DDBJ databases">
        <title>8 Nocardia nova and 1 Nocardia cyriacigeorgica strain used for evolution to TMP-SMX.</title>
        <authorList>
            <person name="Mehta H."/>
            <person name="Weng J."/>
            <person name="Shamoo Y."/>
        </authorList>
    </citation>
    <scope>NUCLEOTIDE SEQUENCE [LARGE SCALE GENOMIC DNA]</scope>
    <source>
        <strain evidence="3 4">MDA3139</strain>
    </source>
</reference>
<evidence type="ECO:0000313" key="4">
    <source>
        <dbReference type="Proteomes" id="UP000239874"/>
    </source>
</evidence>
<dbReference type="AlphaFoldDB" id="A0A2S6AL21"/>
<keyword evidence="1" id="KW-0472">Membrane</keyword>
<comment type="caution">
    <text evidence="3">The sequence shown here is derived from an EMBL/GenBank/DDBJ whole genome shotgun (WGS) entry which is preliminary data.</text>
</comment>
<accession>A0A2S6AL21</accession>
<evidence type="ECO:0000313" key="3">
    <source>
        <dbReference type="EMBL" id="PPJ35929.1"/>
    </source>
</evidence>
<feature type="transmembrane region" description="Helical" evidence="1">
    <location>
        <begin position="95"/>
        <end position="115"/>
    </location>
</feature>
<proteinExistence type="predicted"/>
<evidence type="ECO:0000259" key="2">
    <source>
        <dbReference type="Pfam" id="PF15420"/>
    </source>
</evidence>
<dbReference type="Proteomes" id="UP000239874">
    <property type="component" value="Unassembled WGS sequence"/>
</dbReference>
<name>A0A2S6AL21_9NOCA</name>
<feature type="transmembrane region" description="Helical" evidence="1">
    <location>
        <begin position="130"/>
        <end position="150"/>
    </location>
</feature>
<protein>
    <recommendedName>
        <fullName evidence="2">Alpha/beta-hydrolase N-terminal domain-containing protein</fullName>
    </recommendedName>
</protein>
<feature type="transmembrane region" description="Helical" evidence="1">
    <location>
        <begin position="56"/>
        <end position="75"/>
    </location>
</feature>
<dbReference type="Pfam" id="PF15420">
    <property type="entry name" value="Abhydrolase_9_N"/>
    <property type="match status" value="1"/>
</dbReference>
<organism evidence="3 4">
    <name type="scientific">Nocardia nova</name>
    <dbReference type="NCBI Taxonomy" id="37330"/>
    <lineage>
        <taxon>Bacteria</taxon>
        <taxon>Bacillati</taxon>
        <taxon>Actinomycetota</taxon>
        <taxon>Actinomycetes</taxon>
        <taxon>Mycobacteriales</taxon>
        <taxon>Nocardiaceae</taxon>
        <taxon>Nocardia</taxon>
    </lineage>
</organism>
<feature type="transmembrane region" description="Helical" evidence="1">
    <location>
        <begin position="31"/>
        <end position="50"/>
    </location>
</feature>
<dbReference type="EMBL" id="PSZC01000017">
    <property type="protein sequence ID" value="PPJ35929.1"/>
    <property type="molecule type" value="Genomic_DNA"/>
</dbReference>
<feature type="domain" description="Alpha/beta-hydrolase N-terminal" evidence="2">
    <location>
        <begin position="47"/>
        <end position="162"/>
    </location>
</feature>
<keyword evidence="1" id="KW-0812">Transmembrane</keyword>
<keyword evidence="1" id="KW-1133">Transmembrane helix</keyword>
<gene>
    <name evidence="3" type="ORF">C5E45_22760</name>
</gene>
<sequence length="164" mass="17796">MTAVTMRSTTPRAYSTTKSRRHRSLHVRPRIDTVVAVTLAVVMSLLPAVLPRTSVSQAILTGAPVALAIGVSGLLRWTLGHWRIDIDERFGRHRVPILLICGFVVTAVVVRAAAWQNGLHAAMGEAPVGAAYWLRCAFGSAAVVVFLVALGRGIRWGIRKLLRV</sequence>
<evidence type="ECO:0000256" key="1">
    <source>
        <dbReference type="SAM" id="Phobius"/>
    </source>
</evidence>